<comment type="caution">
    <text evidence="2">The sequence shown here is derived from an EMBL/GenBank/DDBJ whole genome shotgun (WGS) entry which is preliminary data.</text>
</comment>
<feature type="compositionally biased region" description="Basic and acidic residues" evidence="1">
    <location>
        <begin position="10"/>
        <end position="26"/>
    </location>
</feature>
<name>A0ABQ9V0Z6_SAGOE</name>
<feature type="region of interest" description="Disordered" evidence="1">
    <location>
        <begin position="1"/>
        <end position="33"/>
    </location>
</feature>
<organism evidence="2 3">
    <name type="scientific">Saguinus oedipus</name>
    <name type="common">Cotton-top tamarin</name>
    <name type="synonym">Oedipomidas oedipus</name>
    <dbReference type="NCBI Taxonomy" id="9490"/>
    <lineage>
        <taxon>Eukaryota</taxon>
        <taxon>Metazoa</taxon>
        <taxon>Chordata</taxon>
        <taxon>Craniata</taxon>
        <taxon>Vertebrata</taxon>
        <taxon>Euteleostomi</taxon>
        <taxon>Mammalia</taxon>
        <taxon>Eutheria</taxon>
        <taxon>Euarchontoglires</taxon>
        <taxon>Primates</taxon>
        <taxon>Haplorrhini</taxon>
        <taxon>Platyrrhini</taxon>
        <taxon>Cebidae</taxon>
        <taxon>Callitrichinae</taxon>
        <taxon>Saguinus</taxon>
    </lineage>
</organism>
<keyword evidence="3" id="KW-1185">Reference proteome</keyword>
<reference evidence="2 3" key="1">
    <citation type="submission" date="2023-05" db="EMBL/GenBank/DDBJ databases">
        <title>B98-5 Cell Line De Novo Hybrid Assembly: An Optical Mapping Approach.</title>
        <authorList>
            <person name="Kananen K."/>
            <person name="Auerbach J.A."/>
            <person name="Kautto E."/>
            <person name="Blachly J.S."/>
        </authorList>
    </citation>
    <scope>NUCLEOTIDE SEQUENCE [LARGE SCALE GENOMIC DNA]</scope>
    <source>
        <strain evidence="2">B95-8</strain>
        <tissue evidence="2">Cell line</tissue>
    </source>
</reference>
<protein>
    <submittedName>
        <fullName evidence="2">Uncharacterized protein</fullName>
    </submittedName>
</protein>
<proteinExistence type="predicted"/>
<dbReference type="EMBL" id="JASSZA010000009">
    <property type="protein sequence ID" value="KAK2102897.1"/>
    <property type="molecule type" value="Genomic_DNA"/>
</dbReference>
<evidence type="ECO:0000313" key="2">
    <source>
        <dbReference type="EMBL" id="KAK2102897.1"/>
    </source>
</evidence>
<accession>A0ABQ9V0Z6</accession>
<dbReference type="Proteomes" id="UP001266305">
    <property type="component" value="Unassembled WGS sequence"/>
</dbReference>
<feature type="non-terminal residue" evidence="2">
    <location>
        <position position="1"/>
    </location>
</feature>
<gene>
    <name evidence="2" type="ORF">P7K49_020564</name>
</gene>
<evidence type="ECO:0000313" key="3">
    <source>
        <dbReference type="Proteomes" id="UP001266305"/>
    </source>
</evidence>
<sequence length="87" mass="9549">CHTPEQAEPALHERQVLQPDASDRILPDSPSPAPGWFSAGDRCCSFHREKTSDLHLSPRCQQLLERASVSGTAGFRAPACQLVLRGR</sequence>
<evidence type="ECO:0000256" key="1">
    <source>
        <dbReference type="SAM" id="MobiDB-lite"/>
    </source>
</evidence>